<accession>A0A1T4TGB4</accession>
<evidence type="ECO:0000256" key="1">
    <source>
        <dbReference type="SAM" id="SignalP"/>
    </source>
</evidence>
<keyword evidence="1" id="KW-0732">Signal</keyword>
<evidence type="ECO:0000313" key="3">
    <source>
        <dbReference type="Proteomes" id="UP000190092"/>
    </source>
</evidence>
<evidence type="ECO:0000313" key="2">
    <source>
        <dbReference type="EMBL" id="SKA39503.1"/>
    </source>
</evidence>
<protein>
    <recommendedName>
        <fullName evidence="4">Pre-peptidase C-terminal domain-containing protein</fullName>
    </recommendedName>
</protein>
<dbReference type="Proteomes" id="UP000190092">
    <property type="component" value="Unassembled WGS sequence"/>
</dbReference>
<evidence type="ECO:0008006" key="4">
    <source>
        <dbReference type="Google" id="ProtNLM"/>
    </source>
</evidence>
<name>A0A1T4TGB4_9HYPH</name>
<dbReference type="STRING" id="225324.SAMN02745126_06246"/>
<proteinExistence type="predicted"/>
<dbReference type="RefSeq" id="WP_085937972.1">
    <property type="nucleotide sequence ID" value="NZ_FUWJ01000017.1"/>
</dbReference>
<reference evidence="3" key="1">
    <citation type="submission" date="2017-02" db="EMBL/GenBank/DDBJ databases">
        <authorList>
            <person name="Varghese N."/>
            <person name="Submissions S."/>
        </authorList>
    </citation>
    <scope>NUCLEOTIDE SEQUENCE [LARGE SCALE GENOMIC DNA]</scope>
    <source>
        <strain evidence="3">ATCC 27094</strain>
    </source>
</reference>
<dbReference type="Gene3D" id="2.60.120.380">
    <property type="match status" value="1"/>
</dbReference>
<organism evidence="2 3">
    <name type="scientific">Enhydrobacter aerosaccus</name>
    <dbReference type="NCBI Taxonomy" id="225324"/>
    <lineage>
        <taxon>Bacteria</taxon>
        <taxon>Pseudomonadati</taxon>
        <taxon>Pseudomonadota</taxon>
        <taxon>Alphaproteobacteria</taxon>
        <taxon>Hyphomicrobiales</taxon>
        <taxon>Enhydrobacter</taxon>
    </lineage>
</organism>
<gene>
    <name evidence="2" type="ORF">SAMN02745126_06246</name>
</gene>
<dbReference type="AlphaFoldDB" id="A0A1T4TGB4"/>
<sequence length="146" mass="15318">MKSAMAFCLALLSAVSIAYAADPGPQPVPKPRAIFFATGSSKGTVGGHVARGERDLYSLGAKAGQIMTITITAPDDNAVFQIYEPGTKVERDADGTLDFKGKPLPGVGDGDDATRWSGRLPQTGLYLIVVGGTRGNARYSMDVKIE</sequence>
<dbReference type="OrthoDB" id="8457000at2"/>
<dbReference type="EMBL" id="FUWJ01000017">
    <property type="protein sequence ID" value="SKA39503.1"/>
    <property type="molecule type" value="Genomic_DNA"/>
</dbReference>
<feature type="chain" id="PRO_5012707519" description="Pre-peptidase C-terminal domain-containing protein" evidence="1">
    <location>
        <begin position="21"/>
        <end position="146"/>
    </location>
</feature>
<feature type="signal peptide" evidence="1">
    <location>
        <begin position="1"/>
        <end position="20"/>
    </location>
</feature>
<keyword evidence="3" id="KW-1185">Reference proteome</keyword>